<dbReference type="GO" id="GO:0045786">
    <property type="term" value="P:negative regulation of cell cycle"/>
    <property type="evidence" value="ECO:0007669"/>
    <property type="project" value="Ensembl"/>
</dbReference>
<dbReference type="PRINTS" id="PR00081">
    <property type="entry name" value="GDHRDH"/>
</dbReference>
<evidence type="ECO:0000256" key="2">
    <source>
        <dbReference type="ARBA" id="ARBA00022501"/>
    </source>
</evidence>
<comment type="function">
    <text evidence="9">Catalyzes the NAD-dependent dehydrogenation (oxidation) of a broad array of hydroxylated polyunsaturated fatty acids (mainly eicosanoids and docosanoids, including prostaglandins, lipoxins and resolvins), yielding their corresponding keto (oxo) metabolites. Decreases the levels of the pro-proliferative prostaglandins such as prostaglandin E2 (whose activity is increased in cancer because of an increase in the expression of cyclooxygenase 2) and generates oxo-fatty acid products that can profoundly influence cell function by abrogating pro-inflammatory cytokine expression. Converts resolvins E1, D1 and D2 to their oxo products, which represents a mode of resolvin inactivation. Resolvin E1 plays important roles during the resolution phase of acute inflammation, while resolvins D1 and D2 have a unique role in obesity-induced adipose inflammation.</text>
</comment>
<comment type="catalytic activity">
    <reaction evidence="22">
        <text>resolvin E1 + NAD(+) = 18-oxo-resolvin E1 + NADH + H(+)</text>
        <dbReference type="Rhea" id="RHEA:49244"/>
        <dbReference type="ChEBI" id="CHEBI:15378"/>
        <dbReference type="ChEBI" id="CHEBI:57540"/>
        <dbReference type="ChEBI" id="CHEBI:57945"/>
        <dbReference type="ChEBI" id="CHEBI:91000"/>
        <dbReference type="ChEBI" id="CHEBI:91001"/>
    </reaction>
    <physiologicalReaction direction="left-to-right" evidence="22">
        <dbReference type="Rhea" id="RHEA:49245"/>
    </physiologicalReaction>
</comment>
<keyword evidence="2" id="KW-0443">Lipid metabolism</keyword>
<dbReference type="InterPro" id="IPR036291">
    <property type="entry name" value="NAD(P)-bd_dom_sf"/>
</dbReference>
<dbReference type="GeneTree" id="ENSGT00940000154593"/>
<comment type="catalytic activity">
    <reaction evidence="21">
        <text>(15S)-hydroxy-(5Z,8Z,11Z,13E)-eicosatetraenoate + NAD(+) = 15-oxo-(5Z,8Z,11Z,13E)-eicosatetraenoate + NADH + H(+)</text>
        <dbReference type="Rhea" id="RHEA:23260"/>
        <dbReference type="ChEBI" id="CHEBI:15378"/>
        <dbReference type="ChEBI" id="CHEBI:57409"/>
        <dbReference type="ChEBI" id="CHEBI:57410"/>
        <dbReference type="ChEBI" id="CHEBI:57540"/>
        <dbReference type="ChEBI" id="CHEBI:57945"/>
        <dbReference type="EC" id="1.1.1.232"/>
    </reaction>
    <physiologicalReaction direction="left-to-right" evidence="21">
        <dbReference type="Rhea" id="RHEA:23261"/>
    </physiologicalReaction>
</comment>
<accession>A0A803SZJ4</accession>
<evidence type="ECO:0000256" key="4">
    <source>
        <dbReference type="ARBA" id="ARBA00038968"/>
    </source>
</evidence>
<sequence length="270" mass="29526">MHLKDKVALVTGAAQGIGKALAQVLLENGCKVALVDQNGEVGKACKDAFDKQFEAQRTIFLPCDITHEDKLKETFKKAVNHFGHLDILVNNAGINNESDWELTIQTNLIALIRGTYLGLQYMKPENGGNGGAIVNIASLAGLLPAPQQPVYSASKHGVVGFTRSLAMASTIGNYGVRINAICPGYVNTPILQSIDKEENMGQFSAYKENIRDMMKFYGILNPNVIAEGLIQILEDDKINGEIMKISTKQGIHFQEYTLPELHAKKLESIL</sequence>
<dbReference type="PRINTS" id="PR00080">
    <property type="entry name" value="SDRFAMILY"/>
</dbReference>
<comment type="catalytic activity">
    <reaction evidence="13">
        <text>15-oxo-(5S,6R)-dihydroxy-(7E,9E,11Z)-eicosatrienoate + NADH + H(+) = (5S,6R,15S)-trihydroxy-(7E,9E,11Z)-eicosatrienoate + NAD(+)</text>
        <dbReference type="Rhea" id="RHEA:41596"/>
        <dbReference type="ChEBI" id="CHEBI:15378"/>
        <dbReference type="ChEBI" id="CHEBI:57540"/>
        <dbReference type="ChEBI" id="CHEBI:57945"/>
        <dbReference type="ChEBI" id="CHEBI:78325"/>
        <dbReference type="ChEBI" id="CHEBI:78329"/>
    </reaction>
    <physiologicalReaction direction="left-to-right" evidence="13">
        <dbReference type="Rhea" id="RHEA:41597"/>
    </physiologicalReaction>
</comment>
<dbReference type="GO" id="GO:0070403">
    <property type="term" value="F:NAD+ binding"/>
    <property type="evidence" value="ECO:0007669"/>
    <property type="project" value="Ensembl"/>
</dbReference>
<dbReference type="GO" id="GO:0007567">
    <property type="term" value="P:parturition"/>
    <property type="evidence" value="ECO:0007669"/>
    <property type="project" value="Ensembl"/>
</dbReference>
<keyword evidence="2" id="KW-0276">Fatty acid metabolism</keyword>
<dbReference type="RefSeq" id="XP_003219115.1">
    <property type="nucleotide sequence ID" value="XM_003219067.4"/>
</dbReference>
<dbReference type="CDD" id="cd05323">
    <property type="entry name" value="ADH_SDR_c_like"/>
    <property type="match status" value="1"/>
</dbReference>
<evidence type="ECO:0000256" key="23">
    <source>
        <dbReference type="RuleBase" id="RU000363"/>
    </source>
</evidence>
<evidence type="ECO:0000256" key="8">
    <source>
        <dbReference type="ARBA" id="ARBA00042026"/>
    </source>
</evidence>
<evidence type="ECO:0000256" key="18">
    <source>
        <dbReference type="ARBA" id="ARBA00048611"/>
    </source>
</evidence>
<dbReference type="GO" id="GO:0005654">
    <property type="term" value="C:nucleoplasm"/>
    <property type="evidence" value="ECO:0007669"/>
    <property type="project" value="Ensembl"/>
</dbReference>
<evidence type="ECO:0000256" key="9">
    <source>
        <dbReference type="ARBA" id="ARBA00045705"/>
    </source>
</evidence>
<evidence type="ECO:0000256" key="6">
    <source>
        <dbReference type="ARBA" id="ARBA00040276"/>
    </source>
</evidence>
<evidence type="ECO:0000256" key="7">
    <source>
        <dbReference type="ARBA" id="ARBA00041812"/>
    </source>
</evidence>
<dbReference type="InterPro" id="IPR002347">
    <property type="entry name" value="SDR_fam"/>
</dbReference>
<evidence type="ECO:0000256" key="12">
    <source>
        <dbReference type="ARBA" id="ARBA00048008"/>
    </source>
</evidence>
<comment type="catalytic activity">
    <reaction evidence="12">
        <text>14-hydroxy-(4Z,7Z,10Z,12E,16Z,19Z)-docosahexaenoate + NAD(+) = 14-oxo-(4Z,7Z,10Z,12E,16Z,19Z)-docosahexaenoate + NADH + H(+)</text>
        <dbReference type="Rhea" id="RHEA:48952"/>
        <dbReference type="ChEBI" id="CHEBI:15378"/>
        <dbReference type="ChEBI" id="CHEBI:57540"/>
        <dbReference type="ChEBI" id="CHEBI:57945"/>
        <dbReference type="ChEBI" id="CHEBI:90866"/>
        <dbReference type="ChEBI" id="CHEBI:90867"/>
    </reaction>
    <physiologicalReaction direction="left-to-right" evidence="12">
        <dbReference type="Rhea" id="RHEA:48953"/>
    </physiologicalReaction>
</comment>
<evidence type="ECO:0000256" key="11">
    <source>
        <dbReference type="ARBA" id="ARBA00047672"/>
    </source>
</evidence>
<dbReference type="PANTHER" id="PTHR44229">
    <property type="entry name" value="15-HYDROXYPROSTAGLANDIN DEHYDROGENASE [NAD(+)]"/>
    <property type="match status" value="1"/>
</dbReference>
<evidence type="ECO:0000313" key="25">
    <source>
        <dbReference type="Proteomes" id="UP000001646"/>
    </source>
</evidence>
<comment type="catalytic activity">
    <reaction evidence="17">
        <text>lipoxin A4 + NAD(+) = 15-oxo-(5S,6R)-dihydroxy-(7E,9E,11Z,13E)-eicosatetraenoate + NADH + H(+)</text>
        <dbReference type="Rhea" id="RHEA:41572"/>
        <dbReference type="ChEBI" id="CHEBI:15378"/>
        <dbReference type="ChEBI" id="CHEBI:57540"/>
        <dbReference type="ChEBI" id="CHEBI:57945"/>
        <dbReference type="ChEBI" id="CHEBI:67026"/>
        <dbReference type="ChEBI" id="CHEBI:78311"/>
    </reaction>
    <physiologicalReaction direction="left-to-right" evidence="17">
        <dbReference type="Rhea" id="RHEA:41573"/>
    </physiologicalReaction>
</comment>
<dbReference type="EC" id="1.1.1.232" evidence="5"/>
<dbReference type="EC" id="1.1.1.141" evidence="4"/>
<dbReference type="Pfam" id="PF00106">
    <property type="entry name" value="adh_short"/>
    <property type="match status" value="1"/>
</dbReference>
<dbReference type="GO" id="GO:0006693">
    <property type="term" value="P:prostaglandin metabolic process"/>
    <property type="evidence" value="ECO:0000318"/>
    <property type="project" value="GO_Central"/>
</dbReference>
<dbReference type="GO" id="GO:0016323">
    <property type="term" value="C:basolateral plasma membrane"/>
    <property type="evidence" value="ECO:0007669"/>
    <property type="project" value="Ensembl"/>
</dbReference>
<gene>
    <name evidence="24" type="primary">HPGD</name>
</gene>
<evidence type="ECO:0000256" key="20">
    <source>
        <dbReference type="ARBA" id="ARBA00048921"/>
    </source>
</evidence>
<dbReference type="Proteomes" id="UP000001646">
    <property type="component" value="Chromosome 3"/>
</dbReference>
<reference evidence="24" key="2">
    <citation type="submission" date="2025-08" db="UniProtKB">
        <authorList>
            <consortium name="Ensembl"/>
        </authorList>
    </citation>
    <scope>IDENTIFICATION</scope>
</reference>
<reference evidence="24 25" key="1">
    <citation type="submission" date="2009-12" db="EMBL/GenBank/DDBJ databases">
        <title>The Genome Sequence of Anolis carolinensis (Green Anole Lizard).</title>
        <authorList>
            <consortium name="The Genome Sequencing Platform"/>
            <person name="Di Palma F."/>
            <person name="Alfoldi J."/>
            <person name="Heiman D."/>
            <person name="Young S."/>
            <person name="Grabherr M."/>
            <person name="Johnson J."/>
            <person name="Lander E.S."/>
            <person name="Lindblad-Toh K."/>
        </authorList>
    </citation>
    <scope>NUCLEOTIDE SEQUENCE [LARGE SCALE GENOMIC DNA]</scope>
    <source>
        <strain evidence="24 25">JBL SC #1</strain>
    </source>
</reference>
<comment type="catalytic activity">
    <reaction evidence="10">
        <text>prostaglandin E1 + NAD(+) = 15-oxoprostaglandin E1 + NADH + H(+)</text>
        <dbReference type="Rhea" id="RHEA:16477"/>
        <dbReference type="ChEBI" id="CHEBI:15378"/>
        <dbReference type="ChEBI" id="CHEBI:57397"/>
        <dbReference type="ChEBI" id="CHEBI:57401"/>
        <dbReference type="ChEBI" id="CHEBI:57540"/>
        <dbReference type="ChEBI" id="CHEBI:57945"/>
    </reaction>
    <physiologicalReaction direction="left-to-right" evidence="10">
        <dbReference type="Rhea" id="RHEA:16478"/>
    </physiologicalReaction>
</comment>
<evidence type="ECO:0000256" key="15">
    <source>
        <dbReference type="ARBA" id="ARBA00048170"/>
    </source>
</evidence>
<dbReference type="Ensembl" id="ENSACAT00000040863.1">
    <property type="protein sequence ID" value="ENSACAP00000028384.1"/>
    <property type="gene ID" value="ENSACAG00000038052.1"/>
</dbReference>
<keyword evidence="3" id="KW-0560">Oxidoreductase</keyword>
<dbReference type="GO" id="GO:0007179">
    <property type="term" value="P:transforming growth factor beta receptor signaling pathway"/>
    <property type="evidence" value="ECO:0007669"/>
    <property type="project" value="Ensembl"/>
</dbReference>
<keyword evidence="25" id="KW-1185">Reference proteome</keyword>
<dbReference type="CTD" id="3248"/>
<evidence type="ECO:0000313" key="24">
    <source>
        <dbReference type="Ensembl" id="ENSACAP00000028384.1"/>
    </source>
</evidence>
<dbReference type="GO" id="GO:0042802">
    <property type="term" value="F:identical protein binding"/>
    <property type="evidence" value="ECO:0007669"/>
    <property type="project" value="Ensembl"/>
</dbReference>
<dbReference type="AlphaFoldDB" id="A0A803SZJ4"/>
<dbReference type="KEGG" id="acs:100557290"/>
<dbReference type="GO" id="GO:0016404">
    <property type="term" value="F:15-hydroxyprostaglandin dehydrogenase (NAD+) activity"/>
    <property type="evidence" value="ECO:0000318"/>
    <property type="project" value="GO_Central"/>
</dbReference>
<comment type="catalytic activity">
    <reaction evidence="15">
        <text>resolvin D1 + NAD(+) = 17-oxoresolvin D1 + NADH + H(+)</text>
        <dbReference type="Rhea" id="RHEA:50128"/>
        <dbReference type="ChEBI" id="CHEBI:15378"/>
        <dbReference type="ChEBI" id="CHEBI:57540"/>
        <dbReference type="ChEBI" id="CHEBI:57945"/>
        <dbReference type="ChEBI" id="CHEBI:132079"/>
        <dbReference type="ChEBI" id="CHEBI:132081"/>
    </reaction>
    <physiologicalReaction direction="left-to-right" evidence="15">
        <dbReference type="Rhea" id="RHEA:50129"/>
    </physiologicalReaction>
</comment>
<dbReference type="GO" id="GO:0004957">
    <property type="term" value="F:prostaglandin E receptor activity"/>
    <property type="evidence" value="ECO:0007669"/>
    <property type="project" value="Ensembl"/>
</dbReference>
<dbReference type="GeneID" id="100557290"/>
<dbReference type="SUPFAM" id="SSF51735">
    <property type="entry name" value="NAD(P)-binding Rossmann-fold domains"/>
    <property type="match status" value="1"/>
</dbReference>
<evidence type="ECO:0000256" key="14">
    <source>
        <dbReference type="ARBA" id="ARBA00048144"/>
    </source>
</evidence>
<evidence type="ECO:0000256" key="16">
    <source>
        <dbReference type="ARBA" id="ARBA00048393"/>
    </source>
</evidence>
<dbReference type="FunFam" id="3.40.50.720:FF:000149">
    <property type="entry name" value="15-hydroxyprostaglandin dehydrogenase [NAD(+)]"/>
    <property type="match status" value="1"/>
</dbReference>
<comment type="catalytic activity">
    <reaction evidence="16">
        <text>resolvin D2 + NAD(+) = 7-oxoresolvin D2 + NADH + H(+)</text>
        <dbReference type="Rhea" id="RHEA:53584"/>
        <dbReference type="ChEBI" id="CHEBI:15378"/>
        <dbReference type="ChEBI" id="CHEBI:57540"/>
        <dbReference type="ChEBI" id="CHEBI:57945"/>
        <dbReference type="ChEBI" id="CHEBI:133367"/>
        <dbReference type="ChEBI" id="CHEBI:137497"/>
    </reaction>
    <physiologicalReaction direction="left-to-right" evidence="16">
        <dbReference type="Rhea" id="RHEA:53585"/>
    </physiologicalReaction>
</comment>
<keyword evidence="2" id="KW-0644">Prostaglandin metabolism</keyword>
<dbReference type="OrthoDB" id="37659at2759"/>
<evidence type="ECO:0000256" key="22">
    <source>
        <dbReference type="ARBA" id="ARBA00049188"/>
    </source>
</evidence>
<evidence type="ECO:0000256" key="3">
    <source>
        <dbReference type="ARBA" id="ARBA00023002"/>
    </source>
</evidence>
<dbReference type="GO" id="GO:0047034">
    <property type="term" value="F:15-hydroxyicosatetraenoate dehydrogenase activity"/>
    <property type="evidence" value="ECO:0007669"/>
    <property type="project" value="UniProtKB-EC"/>
</dbReference>
<comment type="catalytic activity">
    <reaction evidence="11">
        <text>resolvin D1 + NAD(+) = 8-oxoresolvin D1 + NADH + H(+)</text>
        <dbReference type="Rhea" id="RHEA:50124"/>
        <dbReference type="ChEBI" id="CHEBI:15378"/>
        <dbReference type="ChEBI" id="CHEBI:57540"/>
        <dbReference type="ChEBI" id="CHEBI:57945"/>
        <dbReference type="ChEBI" id="CHEBI:132079"/>
        <dbReference type="ChEBI" id="CHEBI:132080"/>
    </reaction>
    <physiologicalReaction direction="left-to-right" evidence="11">
        <dbReference type="Rhea" id="RHEA:50125"/>
    </physiologicalReaction>
</comment>
<dbReference type="GO" id="GO:0007565">
    <property type="term" value="P:female pregnancy"/>
    <property type="evidence" value="ECO:0000318"/>
    <property type="project" value="GO_Central"/>
</dbReference>
<comment type="catalytic activity">
    <reaction evidence="19">
        <text>prostaglandin E2 + NAD(+) = 15-oxoprostaglandin E2 + NADH + H(+)</text>
        <dbReference type="Rhea" id="RHEA:11876"/>
        <dbReference type="ChEBI" id="CHEBI:15378"/>
        <dbReference type="ChEBI" id="CHEBI:57400"/>
        <dbReference type="ChEBI" id="CHEBI:57540"/>
        <dbReference type="ChEBI" id="CHEBI:57945"/>
        <dbReference type="ChEBI" id="CHEBI:606564"/>
        <dbReference type="EC" id="1.1.1.141"/>
    </reaction>
    <physiologicalReaction direction="left-to-right" evidence="19">
        <dbReference type="Rhea" id="RHEA:11877"/>
    </physiologicalReaction>
</comment>
<organism evidence="24 25">
    <name type="scientific">Anolis carolinensis</name>
    <name type="common">Green anole</name>
    <name type="synonym">American chameleon</name>
    <dbReference type="NCBI Taxonomy" id="28377"/>
    <lineage>
        <taxon>Eukaryota</taxon>
        <taxon>Metazoa</taxon>
        <taxon>Chordata</taxon>
        <taxon>Craniata</taxon>
        <taxon>Vertebrata</taxon>
        <taxon>Euteleostomi</taxon>
        <taxon>Lepidosauria</taxon>
        <taxon>Squamata</taxon>
        <taxon>Bifurcata</taxon>
        <taxon>Unidentata</taxon>
        <taxon>Episquamata</taxon>
        <taxon>Toxicofera</taxon>
        <taxon>Iguania</taxon>
        <taxon>Dactyloidae</taxon>
        <taxon>Anolis</taxon>
    </lineage>
</organism>
<evidence type="ECO:0000256" key="1">
    <source>
        <dbReference type="ARBA" id="ARBA00006484"/>
    </source>
</evidence>
<dbReference type="InterPro" id="IPR020904">
    <property type="entry name" value="Sc_DH/Rdtase_CS"/>
</dbReference>
<dbReference type="Gene3D" id="3.40.50.720">
    <property type="entry name" value="NAD(P)-binding Rossmann-like Domain"/>
    <property type="match status" value="1"/>
</dbReference>
<protein>
    <recommendedName>
        <fullName evidence="6">15-hydroxyprostaglandin dehydrogenase [NAD(+)]</fullName>
        <ecNumber evidence="4">1.1.1.141</ecNumber>
        <ecNumber evidence="5">1.1.1.232</ecNumber>
    </recommendedName>
    <alternativeName>
        <fullName evidence="8">Eicosanoid/docosanoid dehydrogenase [NAD(+)]</fullName>
    </alternativeName>
    <alternativeName>
        <fullName evidence="7">Prostaglandin dehydrogenase 1</fullName>
    </alternativeName>
</protein>
<dbReference type="PROSITE" id="PS00061">
    <property type="entry name" value="ADH_SHORT"/>
    <property type="match status" value="1"/>
</dbReference>
<dbReference type="GO" id="GO:0097070">
    <property type="term" value="P:ductus arteriosus closure"/>
    <property type="evidence" value="ECO:0007669"/>
    <property type="project" value="Ensembl"/>
</dbReference>
<dbReference type="InParanoid" id="A0A803SZJ4"/>
<comment type="catalytic activity">
    <reaction evidence="18">
        <text>prostaglandin A1 + NAD(+) = 15-oxo-prostaglandin A1 + NADH + H(+)</text>
        <dbReference type="Rhea" id="RHEA:41263"/>
        <dbReference type="ChEBI" id="CHEBI:15378"/>
        <dbReference type="ChEBI" id="CHEBI:57398"/>
        <dbReference type="ChEBI" id="CHEBI:57540"/>
        <dbReference type="ChEBI" id="CHEBI:57945"/>
        <dbReference type="ChEBI" id="CHEBI:85072"/>
    </reaction>
    <physiologicalReaction direction="left-to-right" evidence="18">
        <dbReference type="Rhea" id="RHEA:41264"/>
    </physiologicalReaction>
</comment>
<reference evidence="24" key="3">
    <citation type="submission" date="2025-09" db="UniProtKB">
        <authorList>
            <consortium name="Ensembl"/>
        </authorList>
    </citation>
    <scope>IDENTIFICATION</scope>
</reference>
<evidence type="ECO:0000256" key="17">
    <source>
        <dbReference type="ARBA" id="ARBA00048535"/>
    </source>
</evidence>
<dbReference type="PANTHER" id="PTHR44229:SF4">
    <property type="entry name" value="15-HYDROXYPROSTAGLANDIN DEHYDROGENASE [NAD(+)]"/>
    <property type="match status" value="1"/>
</dbReference>
<name>A0A803SZJ4_ANOCA</name>
<proteinExistence type="inferred from homology"/>
<dbReference type="GO" id="GO:1905828">
    <property type="term" value="P:regulation of prostaglandin catabolic process"/>
    <property type="evidence" value="ECO:0007669"/>
    <property type="project" value="Ensembl"/>
</dbReference>
<comment type="catalytic activity">
    <reaction evidence="14">
        <text>(11R)-hydroxy-(5Z,8Z,12E,14Z)-eicosatetraenoate + NAD(+) = 11-oxo-(5Z,8Z,12E,14Z)-eicosatetraenoate + NADH + H(+)</text>
        <dbReference type="Rhea" id="RHEA:48640"/>
        <dbReference type="ChEBI" id="CHEBI:15378"/>
        <dbReference type="ChEBI" id="CHEBI:57540"/>
        <dbReference type="ChEBI" id="CHEBI:57945"/>
        <dbReference type="ChEBI" id="CHEBI:78836"/>
        <dbReference type="ChEBI" id="CHEBI:90697"/>
    </reaction>
    <physiologicalReaction direction="left-to-right" evidence="14">
        <dbReference type="Rhea" id="RHEA:48641"/>
    </physiologicalReaction>
</comment>
<dbReference type="GO" id="GO:0005829">
    <property type="term" value="C:cytosol"/>
    <property type="evidence" value="ECO:0007669"/>
    <property type="project" value="Ensembl"/>
</dbReference>
<evidence type="ECO:0000256" key="13">
    <source>
        <dbReference type="ARBA" id="ARBA00048140"/>
    </source>
</evidence>
<evidence type="ECO:0000256" key="19">
    <source>
        <dbReference type="ARBA" id="ARBA00048739"/>
    </source>
</evidence>
<comment type="similarity">
    <text evidence="1 23">Belongs to the short-chain dehydrogenases/reductases (SDR) family.</text>
</comment>
<comment type="catalytic activity">
    <reaction evidence="20">
        <text>resolvin D2 + NAD(+) = 16-oxoresolvin D2 + NADH + H(+)</text>
        <dbReference type="Rhea" id="RHEA:53588"/>
        <dbReference type="ChEBI" id="CHEBI:15378"/>
        <dbReference type="ChEBI" id="CHEBI:57540"/>
        <dbReference type="ChEBI" id="CHEBI:57945"/>
        <dbReference type="ChEBI" id="CHEBI:133367"/>
        <dbReference type="ChEBI" id="CHEBI:137498"/>
    </reaction>
    <physiologicalReaction direction="left-to-right" evidence="20">
        <dbReference type="Rhea" id="RHEA:53589"/>
    </physiologicalReaction>
</comment>
<dbReference type="GO" id="GO:0005737">
    <property type="term" value="C:cytoplasm"/>
    <property type="evidence" value="ECO:0000318"/>
    <property type="project" value="GO_Central"/>
</dbReference>
<evidence type="ECO:0000256" key="21">
    <source>
        <dbReference type="ARBA" id="ARBA00049151"/>
    </source>
</evidence>
<evidence type="ECO:0000256" key="5">
    <source>
        <dbReference type="ARBA" id="ARBA00039060"/>
    </source>
</evidence>
<evidence type="ECO:0000256" key="10">
    <source>
        <dbReference type="ARBA" id="ARBA00047325"/>
    </source>
</evidence>